<keyword evidence="4" id="KW-0862">Zinc</keyword>
<evidence type="ECO:0000256" key="2">
    <source>
        <dbReference type="ARBA" id="ARBA00022737"/>
    </source>
</evidence>
<dbReference type="SUPFAM" id="SSF57667">
    <property type="entry name" value="beta-beta-alpha zinc fingers"/>
    <property type="match status" value="2"/>
</dbReference>
<keyword evidence="6" id="KW-0804">Transcription</keyword>
<dbReference type="InterPro" id="IPR013087">
    <property type="entry name" value="Znf_C2H2_type"/>
</dbReference>
<evidence type="ECO:0000256" key="7">
    <source>
        <dbReference type="PROSITE-ProRule" id="PRU00042"/>
    </source>
</evidence>
<name>A0A8X6JQW4_NEPPI</name>
<feature type="domain" description="C2H2-type" evidence="9">
    <location>
        <begin position="334"/>
        <end position="356"/>
    </location>
</feature>
<dbReference type="Proteomes" id="UP000887013">
    <property type="component" value="Unassembled WGS sequence"/>
</dbReference>
<keyword evidence="5" id="KW-0805">Transcription regulation</keyword>
<evidence type="ECO:0000256" key="8">
    <source>
        <dbReference type="SAM" id="MobiDB-lite"/>
    </source>
</evidence>
<evidence type="ECO:0000313" key="11">
    <source>
        <dbReference type="Proteomes" id="UP000887013"/>
    </source>
</evidence>
<proteinExistence type="predicted"/>
<dbReference type="PROSITE" id="PS50157">
    <property type="entry name" value="ZINC_FINGER_C2H2_2"/>
    <property type="match status" value="3"/>
</dbReference>
<dbReference type="GO" id="GO:0008270">
    <property type="term" value="F:zinc ion binding"/>
    <property type="evidence" value="ECO:0007669"/>
    <property type="project" value="UniProtKB-KW"/>
</dbReference>
<comment type="caution">
    <text evidence="10">The sequence shown here is derived from an EMBL/GenBank/DDBJ whole genome shotgun (WGS) entry which is preliminary data.</text>
</comment>
<evidence type="ECO:0000256" key="5">
    <source>
        <dbReference type="ARBA" id="ARBA00023015"/>
    </source>
</evidence>
<keyword evidence="2" id="KW-0677">Repeat</keyword>
<dbReference type="SMART" id="SM00355">
    <property type="entry name" value="ZnF_C2H2"/>
    <property type="match status" value="3"/>
</dbReference>
<reference evidence="10" key="1">
    <citation type="submission" date="2020-08" db="EMBL/GenBank/DDBJ databases">
        <title>Multicomponent nature underlies the extraordinary mechanical properties of spider dragline silk.</title>
        <authorList>
            <person name="Kono N."/>
            <person name="Nakamura H."/>
            <person name="Mori M."/>
            <person name="Yoshida Y."/>
            <person name="Ohtoshi R."/>
            <person name="Malay A.D."/>
            <person name="Moran D.A.P."/>
            <person name="Tomita M."/>
            <person name="Numata K."/>
            <person name="Arakawa K."/>
        </authorList>
    </citation>
    <scope>NUCLEOTIDE SEQUENCE</scope>
</reference>
<feature type="region of interest" description="Disordered" evidence="8">
    <location>
        <begin position="246"/>
        <end position="266"/>
    </location>
</feature>
<dbReference type="Gene3D" id="3.30.160.60">
    <property type="entry name" value="Classic Zinc Finger"/>
    <property type="match status" value="3"/>
</dbReference>
<sequence length="360" mass="40670">MDVCAETPSSELISYEDRRSKTGLIDFQEIWQDIENVLHSAAAWFELETPRKNSVTSSCEFPKLQPQVKCASNEGGYSLVASESPATEVTENLTNQNCSSAAYSKNWINLHHNQDQNPATSIFKTNIRNCQNISPSNSLTSASHGKLSHERSVPDYSASSPMNAENTSLATFSSEMSQRQIIPKDTLQQFNPVLQWKANVSQHSSSPRPFLTTYPSSRSFHTAQQHSVIVPNCSIQPIFPSNTNNCKSDGISSTNGTKKTRRTRRSSKRKITYHCCTYESCGKTYTKSSHLKAHMRTHTGEKPYACSWCGCGWKFARSDELTRHFRKHTGDRPFRCEYCDRAFSRSDHLALHMKRHVDLL</sequence>
<dbReference type="Pfam" id="PF00096">
    <property type="entry name" value="zf-C2H2"/>
    <property type="match status" value="3"/>
</dbReference>
<dbReference type="PROSITE" id="PS00028">
    <property type="entry name" value="ZINC_FINGER_C2H2_1"/>
    <property type="match status" value="3"/>
</dbReference>
<dbReference type="OrthoDB" id="4748970at2759"/>
<gene>
    <name evidence="10" type="primary">NCL1_49079</name>
    <name evidence="10" type="ORF">NPIL_78031</name>
</gene>
<evidence type="ECO:0000313" key="10">
    <source>
        <dbReference type="EMBL" id="GFS53071.1"/>
    </source>
</evidence>
<dbReference type="AlphaFoldDB" id="A0A8X6JQW4"/>
<evidence type="ECO:0000256" key="1">
    <source>
        <dbReference type="ARBA" id="ARBA00022723"/>
    </source>
</evidence>
<dbReference type="PANTHER" id="PTHR23235:SF156">
    <property type="entry name" value="KRUPPEL-LIKE FACTOR 18"/>
    <property type="match status" value="1"/>
</dbReference>
<feature type="domain" description="C2H2-type" evidence="9">
    <location>
        <begin position="273"/>
        <end position="303"/>
    </location>
</feature>
<dbReference type="InterPro" id="IPR036236">
    <property type="entry name" value="Znf_C2H2_sf"/>
</dbReference>
<dbReference type="EMBL" id="BMAW01046037">
    <property type="protein sequence ID" value="GFS53071.1"/>
    <property type="molecule type" value="Genomic_DNA"/>
</dbReference>
<evidence type="ECO:0000256" key="3">
    <source>
        <dbReference type="ARBA" id="ARBA00022771"/>
    </source>
</evidence>
<feature type="compositionally biased region" description="Polar residues" evidence="8">
    <location>
        <begin position="134"/>
        <end position="143"/>
    </location>
</feature>
<keyword evidence="3 7" id="KW-0863">Zinc-finger</keyword>
<accession>A0A8X6JQW4</accession>
<dbReference type="FunFam" id="3.30.160.60:FF:000032">
    <property type="entry name" value="Krueppel-like factor 4"/>
    <property type="match status" value="1"/>
</dbReference>
<keyword evidence="11" id="KW-1185">Reference proteome</keyword>
<feature type="domain" description="C2H2-type" evidence="9">
    <location>
        <begin position="304"/>
        <end position="333"/>
    </location>
</feature>
<protein>
    <submittedName>
        <fullName evidence="10">Krueppel-like factor 2</fullName>
    </submittedName>
</protein>
<feature type="region of interest" description="Disordered" evidence="8">
    <location>
        <begin position="134"/>
        <end position="162"/>
    </location>
</feature>
<dbReference type="GO" id="GO:0000978">
    <property type="term" value="F:RNA polymerase II cis-regulatory region sequence-specific DNA binding"/>
    <property type="evidence" value="ECO:0007669"/>
    <property type="project" value="TreeGrafter"/>
</dbReference>
<organism evidence="10 11">
    <name type="scientific">Nephila pilipes</name>
    <name type="common">Giant wood spider</name>
    <name type="synonym">Nephila maculata</name>
    <dbReference type="NCBI Taxonomy" id="299642"/>
    <lineage>
        <taxon>Eukaryota</taxon>
        <taxon>Metazoa</taxon>
        <taxon>Ecdysozoa</taxon>
        <taxon>Arthropoda</taxon>
        <taxon>Chelicerata</taxon>
        <taxon>Arachnida</taxon>
        <taxon>Araneae</taxon>
        <taxon>Araneomorphae</taxon>
        <taxon>Entelegynae</taxon>
        <taxon>Araneoidea</taxon>
        <taxon>Nephilidae</taxon>
        <taxon>Nephila</taxon>
    </lineage>
</organism>
<keyword evidence="1" id="KW-0479">Metal-binding</keyword>
<dbReference type="GO" id="GO:0000981">
    <property type="term" value="F:DNA-binding transcription factor activity, RNA polymerase II-specific"/>
    <property type="evidence" value="ECO:0007669"/>
    <property type="project" value="TreeGrafter"/>
</dbReference>
<evidence type="ECO:0000256" key="4">
    <source>
        <dbReference type="ARBA" id="ARBA00022833"/>
    </source>
</evidence>
<evidence type="ECO:0000259" key="9">
    <source>
        <dbReference type="PROSITE" id="PS50157"/>
    </source>
</evidence>
<evidence type="ECO:0000256" key="6">
    <source>
        <dbReference type="ARBA" id="ARBA00023163"/>
    </source>
</evidence>
<dbReference type="PANTHER" id="PTHR23235">
    <property type="entry name" value="KRUEPPEL-LIKE TRANSCRIPTION FACTOR"/>
    <property type="match status" value="1"/>
</dbReference>